<evidence type="ECO:0000256" key="2">
    <source>
        <dbReference type="ARBA" id="ARBA00022630"/>
    </source>
</evidence>
<dbReference type="PANTHER" id="PTHR46305:SF3">
    <property type="entry name" value="NADPH:QUINONE OXIDOREDUCTASE MDAB"/>
    <property type="match status" value="1"/>
</dbReference>
<name>A0ABS5ZH20_9GAMM</name>
<accession>A0ABS5ZH20</accession>
<evidence type="ECO:0000256" key="1">
    <source>
        <dbReference type="ARBA" id="ARBA00001974"/>
    </source>
</evidence>
<evidence type="ECO:0000256" key="3">
    <source>
        <dbReference type="ARBA" id="ARBA00022827"/>
    </source>
</evidence>
<dbReference type="InterPro" id="IPR003680">
    <property type="entry name" value="Flavodoxin_fold"/>
</dbReference>
<evidence type="ECO:0000313" key="6">
    <source>
        <dbReference type="EMBL" id="MBU2712576.1"/>
    </source>
</evidence>
<dbReference type="PANTHER" id="PTHR46305">
    <property type="match status" value="1"/>
</dbReference>
<proteinExistence type="inferred from homology"/>
<dbReference type="RefSeq" id="WP_215820802.1">
    <property type="nucleotide sequence ID" value="NZ_JAGSOY010000041.1"/>
</dbReference>
<gene>
    <name evidence="6" type="ORF">KCG35_16020</name>
</gene>
<evidence type="ECO:0000313" key="7">
    <source>
        <dbReference type="Proteomes" id="UP000690515"/>
    </source>
</evidence>
<evidence type="ECO:0000259" key="5">
    <source>
        <dbReference type="Pfam" id="PF02525"/>
    </source>
</evidence>
<dbReference type="InterPro" id="IPR052397">
    <property type="entry name" value="NADPH-QR_MdaB"/>
</dbReference>
<reference evidence="6 7" key="1">
    <citation type="submission" date="2021-04" db="EMBL/GenBank/DDBJ databases">
        <authorList>
            <person name="Pira H."/>
            <person name="Risdian C."/>
            <person name="Wink J."/>
        </authorList>
    </citation>
    <scope>NUCLEOTIDE SEQUENCE [LARGE SCALE GENOMIC DNA]</scope>
    <source>
        <strain evidence="6 7">WH53</strain>
    </source>
</reference>
<sequence length="195" mass="22678">MLKVLIINGAEQRKMAPGKFNESMIETTQNSLTSYTEVRVTHAASHYDIKEEQEKIIWADIIIFQFPVYWFNVPSSLKKFFDNVYEYGLFFGPSEHYGEGGYLTDKFYMLSTTWNAPIDAFSHTHGLFSKKHPDDLLLAIHTTQQYIGMQPLPSFSAFNIVKQPNFSHWQKQWQAHLTQYINSSLLNTRIQNNSL</sequence>
<dbReference type="SUPFAM" id="SSF52218">
    <property type="entry name" value="Flavoproteins"/>
    <property type="match status" value="1"/>
</dbReference>
<keyword evidence="7" id="KW-1185">Reference proteome</keyword>
<organism evidence="6 7">
    <name type="scientific">Zooshikella harenae</name>
    <dbReference type="NCBI Taxonomy" id="2827238"/>
    <lineage>
        <taxon>Bacteria</taxon>
        <taxon>Pseudomonadati</taxon>
        <taxon>Pseudomonadota</taxon>
        <taxon>Gammaproteobacteria</taxon>
        <taxon>Oceanospirillales</taxon>
        <taxon>Zooshikellaceae</taxon>
        <taxon>Zooshikella</taxon>
    </lineage>
</organism>
<dbReference type="InterPro" id="IPR029039">
    <property type="entry name" value="Flavoprotein-like_sf"/>
</dbReference>
<keyword evidence="2" id="KW-0285">Flavoprotein</keyword>
<dbReference type="Pfam" id="PF02525">
    <property type="entry name" value="Flavodoxin_2"/>
    <property type="match status" value="1"/>
</dbReference>
<comment type="caution">
    <text evidence="6">The sequence shown here is derived from an EMBL/GenBank/DDBJ whole genome shotgun (WGS) entry which is preliminary data.</text>
</comment>
<protein>
    <submittedName>
        <fullName evidence="6">NAD(P)H-dependent oxidoreductase</fullName>
    </submittedName>
</protein>
<dbReference type="EMBL" id="JAGSOY010000041">
    <property type="protein sequence ID" value="MBU2712576.1"/>
    <property type="molecule type" value="Genomic_DNA"/>
</dbReference>
<dbReference type="Proteomes" id="UP000690515">
    <property type="component" value="Unassembled WGS sequence"/>
</dbReference>
<feature type="domain" description="Flavodoxin-like fold" evidence="5">
    <location>
        <begin position="3"/>
        <end position="177"/>
    </location>
</feature>
<keyword evidence="3" id="KW-0274">FAD</keyword>
<evidence type="ECO:0000256" key="4">
    <source>
        <dbReference type="ARBA" id="ARBA00037981"/>
    </source>
</evidence>
<comment type="cofactor">
    <cofactor evidence="1">
        <name>FAD</name>
        <dbReference type="ChEBI" id="CHEBI:57692"/>
    </cofactor>
</comment>
<dbReference type="Gene3D" id="3.40.50.360">
    <property type="match status" value="1"/>
</dbReference>
<comment type="similarity">
    <text evidence="4">Belongs to the oxidoreductase MdaB family.</text>
</comment>